<comment type="similarity">
    <text evidence="1">Belongs to the lcsJ thioesterase family.</text>
</comment>
<protein>
    <recommendedName>
        <fullName evidence="4">Capsule polysaccharide biosynthesis protein</fullName>
    </recommendedName>
</protein>
<accession>A0A2K3QQY0</accession>
<dbReference type="OrthoDB" id="265761at2759"/>
<evidence type="ECO:0000313" key="3">
    <source>
        <dbReference type="Proteomes" id="UP000236621"/>
    </source>
</evidence>
<keyword evidence="3" id="KW-1185">Reference proteome</keyword>
<dbReference type="InterPro" id="IPR051490">
    <property type="entry name" value="THEM6_lcsJ_thioesterase"/>
</dbReference>
<name>A0A2K3QQY0_9HYPO</name>
<dbReference type="EMBL" id="NRSZ01000022">
    <property type="protein sequence ID" value="PNY29931.1"/>
    <property type="molecule type" value="Genomic_DNA"/>
</dbReference>
<organism evidence="2 3">
    <name type="scientific">Tolypocladium capitatum</name>
    <dbReference type="NCBI Taxonomy" id="45235"/>
    <lineage>
        <taxon>Eukaryota</taxon>
        <taxon>Fungi</taxon>
        <taxon>Dikarya</taxon>
        <taxon>Ascomycota</taxon>
        <taxon>Pezizomycotina</taxon>
        <taxon>Sordariomycetes</taxon>
        <taxon>Hypocreomycetidae</taxon>
        <taxon>Hypocreales</taxon>
        <taxon>Ophiocordycipitaceae</taxon>
        <taxon>Tolypocladium</taxon>
    </lineage>
</organism>
<dbReference type="Proteomes" id="UP000236621">
    <property type="component" value="Unassembled WGS sequence"/>
</dbReference>
<reference evidence="2 3" key="1">
    <citation type="submission" date="2017-08" db="EMBL/GenBank/DDBJ databases">
        <title>Harnessing the power of phylogenomics to disentangle the directionality and signatures of interkingdom host jumping in the parasitic fungal genus Tolypocladium.</title>
        <authorList>
            <person name="Quandt C.A."/>
            <person name="Patterson W."/>
            <person name="Spatafora J.W."/>
        </authorList>
    </citation>
    <scope>NUCLEOTIDE SEQUENCE [LARGE SCALE GENOMIC DNA]</scope>
    <source>
        <strain evidence="2 3">CBS 113982</strain>
    </source>
</reference>
<feature type="non-terminal residue" evidence="2">
    <location>
        <position position="1"/>
    </location>
</feature>
<dbReference type="PANTHER" id="PTHR12475">
    <property type="match status" value="1"/>
</dbReference>
<dbReference type="SUPFAM" id="SSF54637">
    <property type="entry name" value="Thioesterase/thiol ester dehydrase-isomerase"/>
    <property type="match status" value="1"/>
</dbReference>
<comment type="caution">
    <text evidence="2">The sequence shown here is derived from an EMBL/GenBank/DDBJ whole genome shotgun (WGS) entry which is preliminary data.</text>
</comment>
<sequence length="401" mass="44529">PLIIIDSPCFGSARSCRPGRLRSWDWVFWSREPAPSPGALTERAVDGYPAVVTLVTMASASSKAGGLAIAVRILTPLAVGSAGYAAWRVNWPVVARSFLTGSGRTSRILLLLFVIFNWKNLPFVWTYRVFNAIIYHNVVRKSPQLTPRALFKPIISETRSPLLEIDYNLHKSNSTYFTDLDVSRTHLFGFLCHSALRKLAHNPQTKLVLDPATGRPIKGAMGIMLGAVSCSFKREIGAYKSYELWTRVLSWDRKWIYMVTHFMPKGNAKPTEWLDPRFGRTKKRGPSDAMGGWERKIHATAVSKYVVKLGSFTVHPAIVLSESELLPERTGGWTSGEGQLGDETADVSAVDLTKDGEWDWQRIEAQRRKGMELASQFRGLDDGHTLFDGGSSGALGKFGPC</sequence>
<gene>
    <name evidence="2" type="ORF">TCAP_00154</name>
</gene>
<evidence type="ECO:0000313" key="2">
    <source>
        <dbReference type="EMBL" id="PNY29931.1"/>
    </source>
</evidence>
<evidence type="ECO:0000256" key="1">
    <source>
        <dbReference type="ARBA" id="ARBA00038476"/>
    </source>
</evidence>
<proteinExistence type="inferred from homology"/>
<dbReference type="PANTHER" id="PTHR12475:SF4">
    <property type="entry name" value="PROTEIN THEM6"/>
    <property type="match status" value="1"/>
</dbReference>
<dbReference type="Pfam" id="PF13279">
    <property type="entry name" value="4HBT_2"/>
    <property type="match status" value="1"/>
</dbReference>
<dbReference type="InterPro" id="IPR029069">
    <property type="entry name" value="HotDog_dom_sf"/>
</dbReference>
<evidence type="ECO:0008006" key="4">
    <source>
        <dbReference type="Google" id="ProtNLM"/>
    </source>
</evidence>
<dbReference type="AlphaFoldDB" id="A0A2K3QQY0"/>